<keyword evidence="3" id="KW-1185">Reference proteome</keyword>
<keyword evidence="1" id="KW-1133">Transmembrane helix</keyword>
<dbReference type="Proteomes" id="UP001374893">
    <property type="component" value="Chromosome"/>
</dbReference>
<keyword evidence="1" id="KW-0472">Membrane</keyword>
<evidence type="ECO:0000313" key="3">
    <source>
        <dbReference type="Proteomes" id="UP001374893"/>
    </source>
</evidence>
<name>A0ABN6H8F6_9BACT</name>
<protein>
    <recommendedName>
        <fullName evidence="4">DUF2752 domain-containing protein</fullName>
    </recommendedName>
</protein>
<evidence type="ECO:0000256" key="1">
    <source>
        <dbReference type="SAM" id="Phobius"/>
    </source>
</evidence>
<feature type="transmembrane region" description="Helical" evidence="1">
    <location>
        <begin position="108"/>
        <end position="126"/>
    </location>
</feature>
<dbReference type="EMBL" id="AP024702">
    <property type="protein sequence ID" value="BCX49945.1"/>
    <property type="molecule type" value="Genomic_DNA"/>
</dbReference>
<feature type="transmembrane region" description="Helical" evidence="1">
    <location>
        <begin position="12"/>
        <end position="30"/>
    </location>
</feature>
<gene>
    <name evidence="2" type="ORF">HAHE_38530</name>
</gene>
<evidence type="ECO:0000313" key="2">
    <source>
        <dbReference type="EMBL" id="BCX49945.1"/>
    </source>
</evidence>
<reference evidence="2 3" key="1">
    <citation type="submission" date="2021-06" db="EMBL/GenBank/DDBJ databases">
        <title>Complete genome of Haloferula helveola possessing various polysaccharide degrading enzymes.</title>
        <authorList>
            <person name="Takami H."/>
            <person name="Huang C."/>
            <person name="Hamasaki K."/>
        </authorList>
    </citation>
    <scope>NUCLEOTIDE SEQUENCE [LARGE SCALE GENOMIC DNA]</scope>
    <source>
        <strain evidence="2 3">CN-1</strain>
    </source>
</reference>
<dbReference type="RefSeq" id="WP_338686787.1">
    <property type="nucleotide sequence ID" value="NZ_AP024702.1"/>
</dbReference>
<evidence type="ECO:0008006" key="4">
    <source>
        <dbReference type="Google" id="ProtNLM"/>
    </source>
</evidence>
<dbReference type="InterPro" id="IPR021215">
    <property type="entry name" value="DUF2752"/>
</dbReference>
<feature type="transmembrane region" description="Helical" evidence="1">
    <location>
        <begin position="77"/>
        <end position="96"/>
    </location>
</feature>
<accession>A0ABN6H8F6</accession>
<dbReference type="Pfam" id="PF10825">
    <property type="entry name" value="DUF2752"/>
    <property type="match status" value="1"/>
</dbReference>
<sequence length="140" mass="15026">MKAIFGTVAFRAGVVLTAVSVAAFGAWWLAVYGPKGIPFRCVLNDATGIHCPGCGMTRATHAALEGRFADAFRFNPLGVILLPIALLALVPEVIAWVKGEPPKWRVPVGKRGGIALAVLVIGFMVLRNLPWMPFRLLAPH</sequence>
<keyword evidence="1" id="KW-0812">Transmembrane</keyword>
<organism evidence="2 3">
    <name type="scientific">Haloferula helveola</name>
    <dbReference type="NCBI Taxonomy" id="490095"/>
    <lineage>
        <taxon>Bacteria</taxon>
        <taxon>Pseudomonadati</taxon>
        <taxon>Verrucomicrobiota</taxon>
        <taxon>Verrucomicrobiia</taxon>
        <taxon>Verrucomicrobiales</taxon>
        <taxon>Verrucomicrobiaceae</taxon>
        <taxon>Haloferula</taxon>
    </lineage>
</organism>
<proteinExistence type="predicted"/>